<protein>
    <recommendedName>
        <fullName evidence="4">DUF805 domain-containing protein</fullName>
    </recommendedName>
</protein>
<reference evidence="3" key="1">
    <citation type="journal article" date="2009" name="Appl. Environ. Microbiol.">
        <title>Complete genome sequence of the chemolithoautotrophic marine magnetotactic coccus strain MC-1.</title>
        <authorList>
            <person name="Schubbe S."/>
            <person name="Williams T.J."/>
            <person name="Xie G."/>
            <person name="Kiss H.E."/>
            <person name="Brettin T.S."/>
            <person name="Martinez D."/>
            <person name="Ross C.A."/>
            <person name="Schuler D."/>
            <person name="Cox B.L."/>
            <person name="Nealson K.H."/>
            <person name="Bazylinski D.A."/>
        </authorList>
    </citation>
    <scope>NUCLEOTIDE SEQUENCE [LARGE SCALE GENOMIC DNA]</scope>
    <source>
        <strain evidence="3">ATCC BAA-1437 / JCM 17883 / MC-1</strain>
    </source>
</reference>
<proteinExistence type="predicted"/>
<dbReference type="HOGENOM" id="CLU_093674_4_1_5"/>
<evidence type="ECO:0008006" key="4">
    <source>
        <dbReference type="Google" id="ProtNLM"/>
    </source>
</evidence>
<dbReference type="GO" id="GO:0005886">
    <property type="term" value="C:plasma membrane"/>
    <property type="evidence" value="ECO:0007669"/>
    <property type="project" value="TreeGrafter"/>
</dbReference>
<keyword evidence="3" id="KW-1185">Reference proteome</keyword>
<dbReference type="eggNOG" id="COG3152">
    <property type="taxonomic scope" value="Bacteria"/>
</dbReference>
<keyword evidence="1" id="KW-0472">Membrane</keyword>
<sequence>MFMFAQSLSIEGRLTRKHYGFYYLSPILLLNVLLVMMHLSTSISPTLHYFWFCFSGLFLIIASIKRLHDRNKTGWWLLPMLLIPLVGWVWLIVELGFMQGCRGSNSYGRDQRTYAKSTEIA</sequence>
<dbReference type="RefSeq" id="WP_011713584.1">
    <property type="nucleotide sequence ID" value="NC_008576.1"/>
</dbReference>
<dbReference type="Pfam" id="PF05656">
    <property type="entry name" value="DUF805"/>
    <property type="match status" value="1"/>
</dbReference>
<dbReference type="InterPro" id="IPR008523">
    <property type="entry name" value="DUF805"/>
</dbReference>
<feature type="transmembrane region" description="Helical" evidence="1">
    <location>
        <begin position="46"/>
        <end position="64"/>
    </location>
</feature>
<dbReference type="AlphaFoldDB" id="A0L8Z7"/>
<evidence type="ECO:0000313" key="3">
    <source>
        <dbReference type="Proteomes" id="UP000002586"/>
    </source>
</evidence>
<evidence type="ECO:0000256" key="1">
    <source>
        <dbReference type="SAM" id="Phobius"/>
    </source>
</evidence>
<keyword evidence="1" id="KW-1133">Transmembrane helix</keyword>
<evidence type="ECO:0000313" key="2">
    <source>
        <dbReference type="EMBL" id="ABK44440.1"/>
    </source>
</evidence>
<dbReference type="PANTHER" id="PTHR34980">
    <property type="entry name" value="INNER MEMBRANE PROTEIN-RELATED-RELATED"/>
    <property type="match status" value="1"/>
</dbReference>
<feature type="transmembrane region" description="Helical" evidence="1">
    <location>
        <begin position="76"/>
        <end position="97"/>
    </location>
</feature>
<keyword evidence="1" id="KW-0812">Transmembrane</keyword>
<dbReference type="EMBL" id="CP000471">
    <property type="protein sequence ID" value="ABK44440.1"/>
    <property type="molecule type" value="Genomic_DNA"/>
</dbReference>
<reference evidence="2 3" key="2">
    <citation type="journal article" date="2012" name="Int. J. Syst. Evol. Microbiol.">
        <title>Magnetococcus marinus gen. nov., sp. nov., a marine, magnetotactic bacterium that represents a novel lineage (Magnetococcaceae fam. nov.; Magnetococcales ord. nov.) at the base of the Alphaproteobacteria.</title>
        <authorList>
            <person name="Bazylinski D.A."/>
            <person name="Williams T.J."/>
            <person name="Lefevre C.T."/>
            <person name="Berg R.J."/>
            <person name="Zhang C.L."/>
            <person name="Bowser S.S."/>
            <person name="Dean A.J."/>
            <person name="Beveridge T.J."/>
        </authorList>
    </citation>
    <scope>NUCLEOTIDE SEQUENCE [LARGE SCALE GENOMIC DNA]</scope>
    <source>
        <strain evidence="3">ATCC BAA-1437 / JCM 17883 / MC-1</strain>
    </source>
</reference>
<accession>A0L8Z7</accession>
<name>A0L8Z7_MAGMM</name>
<dbReference type="OrthoDB" id="9812349at2"/>
<organism evidence="2 3">
    <name type="scientific">Magnetococcus marinus (strain ATCC BAA-1437 / JCM 17883 / MC-1)</name>
    <dbReference type="NCBI Taxonomy" id="156889"/>
    <lineage>
        <taxon>Bacteria</taxon>
        <taxon>Pseudomonadati</taxon>
        <taxon>Pseudomonadota</taxon>
        <taxon>Magnetococcia</taxon>
        <taxon>Magnetococcales</taxon>
        <taxon>Magnetococcaceae</taxon>
        <taxon>Magnetococcus</taxon>
    </lineage>
</organism>
<feature type="transmembrane region" description="Helical" evidence="1">
    <location>
        <begin position="21"/>
        <end position="40"/>
    </location>
</feature>
<gene>
    <name evidence="2" type="ordered locus">Mmc1_1932</name>
</gene>
<dbReference type="KEGG" id="mgm:Mmc1_1932"/>
<dbReference type="Proteomes" id="UP000002586">
    <property type="component" value="Chromosome"/>
</dbReference>